<keyword evidence="2" id="KW-1185">Reference proteome</keyword>
<evidence type="ECO:0008006" key="3">
    <source>
        <dbReference type="Google" id="ProtNLM"/>
    </source>
</evidence>
<dbReference type="RefSeq" id="WP_425553916.1">
    <property type="nucleotide sequence ID" value="NZ_BAABDI010000003.1"/>
</dbReference>
<dbReference type="Proteomes" id="UP001501556">
    <property type="component" value="Unassembled WGS sequence"/>
</dbReference>
<dbReference type="EMBL" id="BAABDI010000003">
    <property type="protein sequence ID" value="GAA3964156.1"/>
    <property type="molecule type" value="Genomic_DNA"/>
</dbReference>
<evidence type="ECO:0000313" key="2">
    <source>
        <dbReference type="Proteomes" id="UP001501556"/>
    </source>
</evidence>
<evidence type="ECO:0000313" key="1">
    <source>
        <dbReference type="EMBL" id="GAA3964156.1"/>
    </source>
</evidence>
<reference evidence="2" key="1">
    <citation type="journal article" date="2019" name="Int. J. Syst. Evol. Microbiol.">
        <title>The Global Catalogue of Microorganisms (GCM) 10K type strain sequencing project: providing services to taxonomists for standard genome sequencing and annotation.</title>
        <authorList>
            <consortium name="The Broad Institute Genomics Platform"/>
            <consortium name="The Broad Institute Genome Sequencing Center for Infectious Disease"/>
            <person name="Wu L."/>
            <person name="Ma J."/>
        </authorList>
    </citation>
    <scope>NUCLEOTIDE SEQUENCE [LARGE SCALE GENOMIC DNA]</scope>
    <source>
        <strain evidence="2">JCM 17217</strain>
    </source>
</reference>
<sequence>MSLNKFVVDTAGSFRREAKPLLKRYASLKEELYKLNEVLASNPKTGVSVGKNCFKIRLKIVSKGKGSSGGARVITCVVAVTETVFLLSIYDKSEQENISDKRLTELLQQLPPQGQP</sequence>
<name>A0ABP7PEU5_9BACT</name>
<protein>
    <recommendedName>
        <fullName evidence="3">mRNA-degrading endonuclease RelE, toxin component of the RelBE toxin-antitoxin system</fullName>
    </recommendedName>
</protein>
<proteinExistence type="predicted"/>
<comment type="caution">
    <text evidence="1">The sequence shown here is derived from an EMBL/GenBank/DDBJ whole genome shotgun (WGS) entry which is preliminary data.</text>
</comment>
<organism evidence="1 2">
    <name type="scientific">Hymenobacter antarcticus</name>
    <dbReference type="NCBI Taxonomy" id="486270"/>
    <lineage>
        <taxon>Bacteria</taxon>
        <taxon>Pseudomonadati</taxon>
        <taxon>Bacteroidota</taxon>
        <taxon>Cytophagia</taxon>
        <taxon>Cytophagales</taxon>
        <taxon>Hymenobacteraceae</taxon>
        <taxon>Hymenobacter</taxon>
    </lineage>
</organism>
<accession>A0ABP7PEU5</accession>
<gene>
    <name evidence="1" type="ORF">GCM10022407_08520</name>
</gene>